<dbReference type="PANTHER" id="PTHR43622:SF7">
    <property type="entry name" value="3-DEHYDROQUINATE SYNTHASE, CHLOROPLASTIC"/>
    <property type="match status" value="1"/>
</dbReference>
<dbReference type="PIRSF" id="PIRSF001455">
    <property type="entry name" value="DHQ_synth"/>
    <property type="match status" value="1"/>
</dbReference>
<evidence type="ECO:0000256" key="4">
    <source>
        <dbReference type="ARBA" id="ARBA00004496"/>
    </source>
</evidence>
<evidence type="ECO:0000256" key="7">
    <source>
        <dbReference type="ARBA" id="ARBA00013031"/>
    </source>
</evidence>
<comment type="function">
    <text evidence="18">Catalyzes the conversion of 3-deoxy-D-arabino-heptulosonate 7-phosphate (DAHP) to dehydroquinate (DHQ).</text>
</comment>
<dbReference type="GO" id="GO:0008652">
    <property type="term" value="P:amino acid biosynthetic process"/>
    <property type="evidence" value="ECO:0007669"/>
    <property type="project" value="UniProtKB-KW"/>
</dbReference>
<dbReference type="InterPro" id="IPR030960">
    <property type="entry name" value="DHQS/DOIS_N"/>
</dbReference>
<keyword evidence="14 18" id="KW-0520">NAD</keyword>
<dbReference type="InterPro" id="IPR016037">
    <property type="entry name" value="DHQ_synth_AroB"/>
</dbReference>
<keyword evidence="17 18" id="KW-0170">Cobalt</keyword>
<comment type="pathway">
    <text evidence="5 18">Metabolic intermediate biosynthesis; chorismate biosynthesis; chorismate from D-erythrose 4-phosphate and phosphoenolpyruvate: step 2/7.</text>
</comment>
<evidence type="ECO:0000256" key="6">
    <source>
        <dbReference type="ARBA" id="ARBA00005412"/>
    </source>
</evidence>
<evidence type="ECO:0000256" key="12">
    <source>
        <dbReference type="ARBA" id="ARBA00022741"/>
    </source>
</evidence>
<dbReference type="GO" id="GO:0009423">
    <property type="term" value="P:chorismate biosynthetic process"/>
    <property type="evidence" value="ECO:0007669"/>
    <property type="project" value="UniProtKB-UniRule"/>
</dbReference>
<dbReference type="Proteomes" id="UP000231343">
    <property type="component" value="Unassembled WGS sequence"/>
</dbReference>
<dbReference type="GO" id="GO:0005737">
    <property type="term" value="C:cytoplasm"/>
    <property type="evidence" value="ECO:0007669"/>
    <property type="project" value="UniProtKB-SubCell"/>
</dbReference>
<dbReference type="PANTHER" id="PTHR43622">
    <property type="entry name" value="3-DEHYDROQUINATE SYNTHASE"/>
    <property type="match status" value="1"/>
</dbReference>
<evidence type="ECO:0000313" key="22">
    <source>
        <dbReference type="Proteomes" id="UP000231343"/>
    </source>
</evidence>
<gene>
    <name evidence="18" type="primary">aroB</name>
    <name evidence="21" type="ORF">COT42_02935</name>
</gene>
<dbReference type="NCBIfam" id="TIGR01357">
    <property type="entry name" value="aroB"/>
    <property type="match status" value="1"/>
</dbReference>
<dbReference type="FunFam" id="3.40.50.1970:FF:000007">
    <property type="entry name" value="Pentafunctional AROM polypeptide"/>
    <property type="match status" value="1"/>
</dbReference>
<evidence type="ECO:0000259" key="20">
    <source>
        <dbReference type="Pfam" id="PF24621"/>
    </source>
</evidence>
<evidence type="ECO:0000256" key="2">
    <source>
        <dbReference type="ARBA" id="ARBA00001911"/>
    </source>
</evidence>
<evidence type="ECO:0000256" key="14">
    <source>
        <dbReference type="ARBA" id="ARBA00023027"/>
    </source>
</evidence>
<feature type="binding site" evidence="18">
    <location>
        <position position="244"/>
    </location>
    <ligand>
        <name>Zn(2+)</name>
        <dbReference type="ChEBI" id="CHEBI:29105"/>
    </ligand>
</feature>
<dbReference type="GO" id="GO:0046872">
    <property type="term" value="F:metal ion binding"/>
    <property type="evidence" value="ECO:0007669"/>
    <property type="project" value="UniProtKB-KW"/>
</dbReference>
<evidence type="ECO:0000256" key="18">
    <source>
        <dbReference type="HAMAP-Rule" id="MF_00110"/>
    </source>
</evidence>
<evidence type="ECO:0000256" key="9">
    <source>
        <dbReference type="ARBA" id="ARBA00022490"/>
    </source>
</evidence>
<dbReference type="AlphaFoldDB" id="A0A2H0XZI0"/>
<comment type="similarity">
    <text evidence="6 18">Belongs to the sugar phosphate cyclases superfamily. Dehydroquinate synthase family.</text>
</comment>
<keyword evidence="13 18" id="KW-0862">Zinc</keyword>
<comment type="caution">
    <text evidence="18">Lacks conserved residue(s) required for the propagation of feature annotation.</text>
</comment>
<evidence type="ECO:0000313" key="21">
    <source>
        <dbReference type="EMBL" id="PIS30417.1"/>
    </source>
</evidence>
<dbReference type="EC" id="4.2.3.4" evidence="7 18"/>
<evidence type="ECO:0000256" key="5">
    <source>
        <dbReference type="ARBA" id="ARBA00004661"/>
    </source>
</evidence>
<evidence type="ECO:0000256" key="10">
    <source>
        <dbReference type="ARBA" id="ARBA00022605"/>
    </source>
</evidence>
<keyword evidence="12 18" id="KW-0547">Nucleotide-binding</keyword>
<comment type="cofactor">
    <cofactor evidence="3">
        <name>Zn(2+)</name>
        <dbReference type="ChEBI" id="CHEBI:29105"/>
    </cofactor>
</comment>
<evidence type="ECO:0000256" key="1">
    <source>
        <dbReference type="ARBA" id="ARBA00001393"/>
    </source>
</evidence>
<organism evidence="21 22">
    <name type="scientific">Candidatus Saganbacteria bacterium CG08_land_8_20_14_0_20_45_16</name>
    <dbReference type="NCBI Taxonomy" id="2014293"/>
    <lineage>
        <taxon>Bacteria</taxon>
        <taxon>Bacillati</taxon>
        <taxon>Saganbacteria</taxon>
    </lineage>
</organism>
<feature type="domain" description="3-dehydroquinate synthase N-terminal" evidence="19">
    <location>
        <begin position="64"/>
        <end position="175"/>
    </location>
</feature>
<protein>
    <recommendedName>
        <fullName evidence="8 18">3-dehydroquinate synthase</fullName>
        <shortName evidence="18">DHQS</shortName>
        <ecNumber evidence="7 18">4.2.3.4</ecNumber>
    </recommendedName>
</protein>
<reference evidence="21 22" key="1">
    <citation type="submission" date="2017-09" db="EMBL/GenBank/DDBJ databases">
        <title>Depth-based differentiation of microbial function through sediment-hosted aquifers and enrichment of novel symbionts in the deep terrestrial subsurface.</title>
        <authorList>
            <person name="Probst A.J."/>
            <person name="Ladd B."/>
            <person name="Jarett J.K."/>
            <person name="Geller-Mcgrath D.E."/>
            <person name="Sieber C.M."/>
            <person name="Emerson J.B."/>
            <person name="Anantharaman K."/>
            <person name="Thomas B.C."/>
            <person name="Malmstrom R."/>
            <person name="Stieglmeier M."/>
            <person name="Klingl A."/>
            <person name="Woyke T."/>
            <person name="Ryan C.M."/>
            <person name="Banfield J.F."/>
        </authorList>
    </citation>
    <scope>NUCLEOTIDE SEQUENCE [LARGE SCALE GENOMIC DNA]</scope>
    <source>
        <strain evidence="21">CG08_land_8_20_14_0_20_45_16</strain>
    </source>
</reference>
<dbReference type="GO" id="GO:0003856">
    <property type="term" value="F:3-dehydroquinate synthase activity"/>
    <property type="evidence" value="ECO:0007669"/>
    <property type="project" value="UniProtKB-UniRule"/>
</dbReference>
<feature type="binding site" evidence="18">
    <location>
        <begin position="125"/>
        <end position="126"/>
    </location>
    <ligand>
        <name>NAD(+)</name>
        <dbReference type="ChEBI" id="CHEBI:57540"/>
    </ligand>
</feature>
<dbReference type="HAMAP" id="MF_00110">
    <property type="entry name" value="DHQ_synthase"/>
    <property type="match status" value="1"/>
</dbReference>
<feature type="binding site" evidence="18">
    <location>
        <begin position="101"/>
        <end position="105"/>
    </location>
    <ligand>
        <name>NAD(+)</name>
        <dbReference type="ChEBI" id="CHEBI:57540"/>
    </ligand>
</feature>
<dbReference type="Pfam" id="PF24621">
    <property type="entry name" value="DHQS_C"/>
    <property type="match status" value="1"/>
</dbReference>
<keyword evidence="15 18" id="KW-0057">Aromatic amino acid biosynthesis</keyword>
<dbReference type="GO" id="GO:0009073">
    <property type="term" value="P:aromatic amino acid family biosynthetic process"/>
    <property type="evidence" value="ECO:0007669"/>
    <property type="project" value="UniProtKB-KW"/>
</dbReference>
<keyword evidence="9 18" id="KW-0963">Cytoplasm</keyword>
<dbReference type="CDD" id="cd08195">
    <property type="entry name" value="DHQS"/>
    <property type="match status" value="1"/>
</dbReference>
<sequence>MSKVKVALKARSYEVLVSRGILYRLGQMIERYKWGSQIFVVTDPLVNRLYGRLLRSSLPCQMLLVKRGEAAKNLKTLSILYDDLVKGSAHRDALVVALGGGVIGDLAGFLAATYMRGINFVQVPTTLLAQVDAAIGGKTGINHPQGKNLIGAFYQPKLVYIDVETLASLPKRELRTGLVEVVKYGLIDNASFFNFLERNISSLKSVKDLDIWEKIVFESAKIKARIVSKDEREAAYRMVLNLGHTFAHAIEAVTHYVTYNHGEAVAIGLVAASKMSQLLGLMDAAEVNRVSKLLTSLGLPTLVRGLSLAQVAKALQLDKKVRDQRLNFVLPQGLGRVIVRDDVPTEIVQQTLKEIGCQ</sequence>
<dbReference type="EMBL" id="PEYM01000055">
    <property type="protein sequence ID" value="PIS30417.1"/>
    <property type="molecule type" value="Genomic_DNA"/>
</dbReference>
<proteinExistence type="inferred from homology"/>
<feature type="domain" description="3-dehydroquinate synthase C-terminal" evidence="20">
    <location>
        <begin position="177"/>
        <end position="321"/>
    </location>
</feature>
<evidence type="ECO:0000256" key="16">
    <source>
        <dbReference type="ARBA" id="ARBA00023239"/>
    </source>
</evidence>
<dbReference type="InterPro" id="IPR030963">
    <property type="entry name" value="DHQ_synth_fam"/>
</dbReference>
<name>A0A2H0XZI0_UNCSA</name>
<comment type="cofactor">
    <cofactor evidence="2 18">
        <name>NAD(+)</name>
        <dbReference type="ChEBI" id="CHEBI:57540"/>
    </cofactor>
</comment>
<comment type="catalytic activity">
    <reaction evidence="1 18">
        <text>7-phospho-2-dehydro-3-deoxy-D-arabino-heptonate = 3-dehydroquinate + phosphate</text>
        <dbReference type="Rhea" id="RHEA:21968"/>
        <dbReference type="ChEBI" id="CHEBI:32364"/>
        <dbReference type="ChEBI" id="CHEBI:43474"/>
        <dbReference type="ChEBI" id="CHEBI:58394"/>
        <dbReference type="EC" id="4.2.3.4"/>
    </reaction>
</comment>
<feature type="binding site" evidence="18">
    <location>
        <position position="138"/>
    </location>
    <ligand>
        <name>NAD(+)</name>
        <dbReference type="ChEBI" id="CHEBI:57540"/>
    </ligand>
</feature>
<evidence type="ECO:0000259" key="19">
    <source>
        <dbReference type="Pfam" id="PF01761"/>
    </source>
</evidence>
<dbReference type="Gene3D" id="3.40.50.1970">
    <property type="match status" value="1"/>
</dbReference>
<keyword evidence="16 18" id="KW-0456">Lyase</keyword>
<evidence type="ECO:0000256" key="17">
    <source>
        <dbReference type="ARBA" id="ARBA00023285"/>
    </source>
</evidence>
<accession>A0A2H0XZI0</accession>
<keyword evidence="10 18" id="KW-0028">Amino-acid biosynthesis</keyword>
<evidence type="ECO:0000256" key="8">
    <source>
        <dbReference type="ARBA" id="ARBA00017684"/>
    </source>
</evidence>
<keyword evidence="11 18" id="KW-0479">Metal-binding</keyword>
<dbReference type="InterPro" id="IPR050071">
    <property type="entry name" value="Dehydroquinate_synthase"/>
</dbReference>
<evidence type="ECO:0000256" key="11">
    <source>
        <dbReference type="ARBA" id="ARBA00022723"/>
    </source>
</evidence>
<evidence type="ECO:0000256" key="3">
    <source>
        <dbReference type="ARBA" id="ARBA00001947"/>
    </source>
</evidence>
<comment type="caution">
    <text evidence="21">The sequence shown here is derived from an EMBL/GenBank/DDBJ whole genome shotgun (WGS) entry which is preliminary data.</text>
</comment>
<comment type="cofactor">
    <cofactor evidence="18">
        <name>Co(2+)</name>
        <dbReference type="ChEBI" id="CHEBI:48828"/>
    </cofactor>
    <cofactor evidence="18">
        <name>Zn(2+)</name>
        <dbReference type="ChEBI" id="CHEBI:29105"/>
    </cofactor>
    <text evidence="18">Binds 1 divalent metal cation per subunit. Can use either Co(2+) or Zn(2+).</text>
</comment>
<dbReference type="Pfam" id="PF01761">
    <property type="entry name" value="DHQ_synthase"/>
    <property type="match status" value="1"/>
</dbReference>
<dbReference type="InterPro" id="IPR056179">
    <property type="entry name" value="DHQS_C"/>
</dbReference>
<feature type="binding site" evidence="18">
    <location>
        <position position="147"/>
    </location>
    <ligand>
        <name>NAD(+)</name>
        <dbReference type="ChEBI" id="CHEBI:57540"/>
    </ligand>
</feature>
<evidence type="ECO:0000256" key="15">
    <source>
        <dbReference type="ARBA" id="ARBA00023141"/>
    </source>
</evidence>
<dbReference type="UniPathway" id="UPA00053">
    <property type="reaction ID" value="UER00085"/>
</dbReference>
<feature type="binding site" evidence="18">
    <location>
        <position position="180"/>
    </location>
    <ligand>
        <name>Zn(2+)</name>
        <dbReference type="ChEBI" id="CHEBI:29105"/>
    </ligand>
</feature>
<evidence type="ECO:0000256" key="13">
    <source>
        <dbReference type="ARBA" id="ARBA00022833"/>
    </source>
</evidence>
<dbReference type="SUPFAM" id="SSF56796">
    <property type="entry name" value="Dehydroquinate synthase-like"/>
    <property type="match status" value="1"/>
</dbReference>
<feature type="binding site" evidence="18">
    <location>
        <position position="261"/>
    </location>
    <ligand>
        <name>Zn(2+)</name>
        <dbReference type="ChEBI" id="CHEBI:29105"/>
    </ligand>
</feature>
<dbReference type="Gene3D" id="1.20.1090.10">
    <property type="entry name" value="Dehydroquinate synthase-like - alpha domain"/>
    <property type="match status" value="1"/>
</dbReference>
<dbReference type="GO" id="GO:0000166">
    <property type="term" value="F:nucleotide binding"/>
    <property type="evidence" value="ECO:0007669"/>
    <property type="project" value="UniProtKB-KW"/>
</dbReference>
<comment type="subcellular location">
    <subcellularLocation>
        <location evidence="4 18">Cytoplasm</location>
    </subcellularLocation>
</comment>